<accession>A0ABR0AS79</accession>
<reference evidence="2 3" key="1">
    <citation type="journal article" date="2023" name="Nucleic Acids Res.">
        <title>The hologenome of Daphnia magna reveals possible DNA methylation and microbiome-mediated evolution of the host genome.</title>
        <authorList>
            <person name="Chaturvedi A."/>
            <person name="Li X."/>
            <person name="Dhandapani V."/>
            <person name="Marshall H."/>
            <person name="Kissane S."/>
            <person name="Cuenca-Cambronero M."/>
            <person name="Asole G."/>
            <person name="Calvet F."/>
            <person name="Ruiz-Romero M."/>
            <person name="Marangio P."/>
            <person name="Guigo R."/>
            <person name="Rago D."/>
            <person name="Mirbahai L."/>
            <person name="Eastwood N."/>
            <person name="Colbourne J.K."/>
            <person name="Zhou J."/>
            <person name="Mallon E."/>
            <person name="Orsini L."/>
        </authorList>
    </citation>
    <scope>NUCLEOTIDE SEQUENCE [LARGE SCALE GENOMIC DNA]</scope>
    <source>
        <strain evidence="2">LRV0_1</strain>
    </source>
</reference>
<organism evidence="2 3">
    <name type="scientific">Daphnia magna</name>
    <dbReference type="NCBI Taxonomy" id="35525"/>
    <lineage>
        <taxon>Eukaryota</taxon>
        <taxon>Metazoa</taxon>
        <taxon>Ecdysozoa</taxon>
        <taxon>Arthropoda</taxon>
        <taxon>Crustacea</taxon>
        <taxon>Branchiopoda</taxon>
        <taxon>Diplostraca</taxon>
        <taxon>Cladocera</taxon>
        <taxon>Anomopoda</taxon>
        <taxon>Daphniidae</taxon>
        <taxon>Daphnia</taxon>
    </lineage>
</organism>
<sequence length="159" mass="18627">MLISEQRSNSEGEERYYLHKDVIKKSAIAVSSKLSLELHSYPMYTNFWDVGGLLLYIPTAVERPKVVYRYLVLMSLRRDFLLRVDDSMERDTFNVLRCLGQETRDQHPVHVILRQSFQADWYVECVVYQWMPQTIDSTTSPGMPWASRQFSNRSPGDQA</sequence>
<feature type="region of interest" description="Disordered" evidence="1">
    <location>
        <begin position="139"/>
        <end position="159"/>
    </location>
</feature>
<feature type="compositionally biased region" description="Polar residues" evidence="1">
    <location>
        <begin position="148"/>
        <end position="159"/>
    </location>
</feature>
<dbReference type="EMBL" id="JAOYFB010000038">
    <property type="protein sequence ID" value="KAK4027969.1"/>
    <property type="molecule type" value="Genomic_DNA"/>
</dbReference>
<protein>
    <submittedName>
        <fullName evidence="2">Uncharacterized protein</fullName>
    </submittedName>
</protein>
<evidence type="ECO:0000313" key="2">
    <source>
        <dbReference type="EMBL" id="KAK4027969.1"/>
    </source>
</evidence>
<dbReference type="Proteomes" id="UP001234178">
    <property type="component" value="Unassembled WGS sequence"/>
</dbReference>
<name>A0ABR0AS79_9CRUS</name>
<comment type="caution">
    <text evidence="2">The sequence shown here is derived from an EMBL/GenBank/DDBJ whole genome shotgun (WGS) entry which is preliminary data.</text>
</comment>
<evidence type="ECO:0000313" key="3">
    <source>
        <dbReference type="Proteomes" id="UP001234178"/>
    </source>
</evidence>
<proteinExistence type="predicted"/>
<evidence type="ECO:0000256" key="1">
    <source>
        <dbReference type="SAM" id="MobiDB-lite"/>
    </source>
</evidence>
<gene>
    <name evidence="2" type="ORF">OUZ56_017115</name>
</gene>
<keyword evidence="3" id="KW-1185">Reference proteome</keyword>